<dbReference type="WBParaSite" id="nRc.2.0.1.t08064-RA">
    <property type="protein sequence ID" value="nRc.2.0.1.t08064-RA"/>
    <property type="gene ID" value="nRc.2.0.1.g08064"/>
</dbReference>
<protein>
    <submittedName>
        <fullName evidence="3">Uncharacterized protein</fullName>
    </submittedName>
</protein>
<feature type="region of interest" description="Disordered" evidence="1">
    <location>
        <begin position="1"/>
        <end position="44"/>
    </location>
</feature>
<proteinExistence type="predicted"/>
<dbReference type="AlphaFoldDB" id="A0A915I3Q8"/>
<reference evidence="3" key="1">
    <citation type="submission" date="2022-11" db="UniProtKB">
        <authorList>
            <consortium name="WormBaseParasite"/>
        </authorList>
    </citation>
    <scope>IDENTIFICATION</scope>
</reference>
<evidence type="ECO:0000313" key="3">
    <source>
        <dbReference type="WBParaSite" id="nRc.2.0.1.t08064-RA"/>
    </source>
</evidence>
<feature type="compositionally biased region" description="Polar residues" evidence="1">
    <location>
        <begin position="11"/>
        <end position="21"/>
    </location>
</feature>
<feature type="region of interest" description="Disordered" evidence="1">
    <location>
        <begin position="115"/>
        <end position="134"/>
    </location>
</feature>
<feature type="region of interest" description="Disordered" evidence="1">
    <location>
        <begin position="146"/>
        <end position="165"/>
    </location>
</feature>
<keyword evidence="2" id="KW-1185">Reference proteome</keyword>
<evidence type="ECO:0000313" key="2">
    <source>
        <dbReference type="Proteomes" id="UP000887565"/>
    </source>
</evidence>
<feature type="compositionally biased region" description="Basic and acidic residues" evidence="1">
    <location>
        <begin position="150"/>
        <end position="165"/>
    </location>
</feature>
<accession>A0A915I3Q8</accession>
<organism evidence="2 3">
    <name type="scientific">Romanomermis culicivorax</name>
    <name type="common">Nematode worm</name>
    <dbReference type="NCBI Taxonomy" id="13658"/>
    <lineage>
        <taxon>Eukaryota</taxon>
        <taxon>Metazoa</taxon>
        <taxon>Ecdysozoa</taxon>
        <taxon>Nematoda</taxon>
        <taxon>Enoplea</taxon>
        <taxon>Dorylaimia</taxon>
        <taxon>Mermithida</taxon>
        <taxon>Mermithoidea</taxon>
        <taxon>Mermithidae</taxon>
        <taxon>Romanomermis</taxon>
    </lineage>
</organism>
<dbReference type="Proteomes" id="UP000887565">
    <property type="component" value="Unplaced"/>
</dbReference>
<feature type="compositionally biased region" description="Basic and acidic residues" evidence="1">
    <location>
        <begin position="1"/>
        <end position="10"/>
    </location>
</feature>
<evidence type="ECO:0000256" key="1">
    <source>
        <dbReference type="SAM" id="MobiDB-lite"/>
    </source>
</evidence>
<name>A0A915I3Q8_ROMCU</name>
<sequence>MAKEVEKKDQAQAQLDGNQGQVRGEEGKKKKGLETLTPGLVPYDGRHKSNGLFYGIHSAQPTRSNQINGIAAPQAVDQWGGNREEMMPSQTLPHTELDQSMAEAESEENPLADAIRAKEAKAKANREAKARGDIIQEGLEEAIEVVGSSREIETPERDLHDRLDC</sequence>